<dbReference type="VEuPathDB" id="FungiDB:CH63R_03854"/>
<dbReference type="GO" id="GO:0003677">
    <property type="term" value="F:DNA binding"/>
    <property type="evidence" value="ECO:0007669"/>
    <property type="project" value="UniProtKB-KW"/>
</dbReference>
<dbReference type="SMART" id="SM00066">
    <property type="entry name" value="GAL4"/>
    <property type="match status" value="1"/>
</dbReference>
<evidence type="ECO:0000259" key="8">
    <source>
        <dbReference type="PROSITE" id="PS50048"/>
    </source>
</evidence>
<evidence type="ECO:0000313" key="9">
    <source>
        <dbReference type="EMBL" id="OBR11558.1"/>
    </source>
</evidence>
<feature type="region of interest" description="Disordered" evidence="7">
    <location>
        <begin position="602"/>
        <end position="663"/>
    </location>
</feature>
<dbReference type="InterPro" id="IPR052073">
    <property type="entry name" value="Amide_Lactam_Regulators"/>
</dbReference>
<dbReference type="RefSeq" id="XP_018160075.1">
    <property type="nucleotide sequence ID" value="XM_018298829.1"/>
</dbReference>
<feature type="compositionally biased region" description="Low complexity" evidence="7">
    <location>
        <begin position="91"/>
        <end position="112"/>
    </location>
</feature>
<feature type="region of interest" description="Disordered" evidence="7">
    <location>
        <begin position="73"/>
        <end position="114"/>
    </location>
</feature>
<reference evidence="10" key="1">
    <citation type="journal article" date="2017" name="BMC Genomics">
        <title>Gapless genome assembly of Colletotrichum higginsianum reveals chromosome structure and association of transposable elements with secondary metabolite gene clusters.</title>
        <authorList>
            <person name="Dallery J.-F."/>
            <person name="Lapalu N."/>
            <person name="Zampounis A."/>
            <person name="Pigne S."/>
            <person name="Luyten I."/>
            <person name="Amselem J."/>
            <person name="Wittenberg A.H.J."/>
            <person name="Zhou S."/>
            <person name="de Queiroz M.V."/>
            <person name="Robin G.P."/>
            <person name="Auger A."/>
            <person name="Hainaut M."/>
            <person name="Henrissat B."/>
            <person name="Kim K.-T."/>
            <person name="Lee Y.-H."/>
            <person name="Lespinet O."/>
            <person name="Schwartz D.C."/>
            <person name="Thon M.R."/>
            <person name="O'Connell R.J."/>
        </authorList>
    </citation>
    <scope>NUCLEOTIDE SEQUENCE [LARGE SCALE GENOMIC DNA]</scope>
    <source>
        <strain evidence="10">IMI 349063</strain>
    </source>
</reference>
<dbReference type="Gene3D" id="4.10.240.10">
    <property type="entry name" value="Zn(2)-C6 fungal-type DNA-binding domain"/>
    <property type="match status" value="1"/>
</dbReference>
<dbReference type="PANTHER" id="PTHR47171:SF4">
    <property type="entry name" value="ACETAMIDASE REGULATORY PROTEIN"/>
    <property type="match status" value="1"/>
</dbReference>
<organism evidence="9 10">
    <name type="scientific">Colletotrichum higginsianum (strain IMI 349063)</name>
    <name type="common">Crucifer anthracnose fungus</name>
    <dbReference type="NCBI Taxonomy" id="759273"/>
    <lineage>
        <taxon>Eukaryota</taxon>
        <taxon>Fungi</taxon>
        <taxon>Dikarya</taxon>
        <taxon>Ascomycota</taxon>
        <taxon>Pezizomycotina</taxon>
        <taxon>Sordariomycetes</taxon>
        <taxon>Hypocreomycetidae</taxon>
        <taxon>Glomerellales</taxon>
        <taxon>Glomerellaceae</taxon>
        <taxon>Colletotrichum</taxon>
        <taxon>Colletotrichum destructivum species complex</taxon>
    </lineage>
</organism>
<sequence length="741" mass="82212">MSAVGRTRASTTADLTSRKGRTSMAPPPMLGHGRACVTCHQRKVRCDILIRGTPCSKCQANDVSDCRIFEKKKTRSSSARASQSPHVPLQPRTTSDSRPTTTTPTASNAASPWITVAGEPGPRATNAATTDFTAQTHYATELATRNLADFLDGEETGVQEILPSGRLYFIGTEFSNLNYLVRQRSHRPDQNVLHFGSHPLAPRMSSVPPEALELPTKALADDLVQAYFVHVNRGFPIVDEDYFMKKYNNVEISSDTVRPRPLSLLLLNSILLVGAHVLSPQREDLKALKPVFFKRAKALFDCRFEQHRETYLQAALLLTWQCDDLEDVVSNSWHWVGSAARTAFGMGMHRDVTPSSLNIMDKRLWMRLWWTLYQFDVLVSMAHGRPQAINLDDSDVPLIEEHHLEDTPEAEATFIVQHTRLCIIFAKAMRKRVALRSSAEDRAKATREADTALAELVTNLPERLQLSQGEPDIWQSTFHLTYNNFLILLHRPSPRPVPDQSRSPADAGTDLSICSDAAATISSIFESLRKRDMLFGLWLPSIHVLFTSLVHASTQMHAGNPIVAAKSRRHCESMIQTLHSLKSQWLYAQSILNLFEPRRLRGRGHSQANRPNEPVGDVGTGMDHAGRQNASARVSMPPDLHRYENGNLAGSLSSAEHTSRPLSSGPTYMAPEVPVQGFPRSQEGHQYMGILNGDESQAGQFYGADFLGDELDLGDADGMDMLPLPSALEFLLAGAGSHFDF</sequence>
<dbReference type="GeneID" id="28862936"/>
<feature type="compositionally biased region" description="Polar residues" evidence="7">
    <location>
        <begin position="648"/>
        <end position="663"/>
    </location>
</feature>
<dbReference type="GO" id="GO:0006351">
    <property type="term" value="P:DNA-templated transcription"/>
    <property type="evidence" value="ECO:0007669"/>
    <property type="project" value="InterPro"/>
</dbReference>
<feature type="domain" description="Zn(2)-C6 fungal-type" evidence="8">
    <location>
        <begin position="35"/>
        <end position="68"/>
    </location>
</feature>
<dbReference type="InterPro" id="IPR036864">
    <property type="entry name" value="Zn2-C6_fun-type_DNA-bd_sf"/>
</dbReference>
<protein>
    <submittedName>
        <fullName evidence="9">Fungal specific transcription factor domain-containing protein</fullName>
    </submittedName>
</protein>
<feature type="region of interest" description="Disordered" evidence="7">
    <location>
        <begin position="1"/>
        <end position="30"/>
    </location>
</feature>
<dbReference type="CDD" id="cd00067">
    <property type="entry name" value="GAL4"/>
    <property type="match status" value="1"/>
</dbReference>
<dbReference type="KEGG" id="chig:CH63R_03854"/>
<evidence type="ECO:0000256" key="6">
    <source>
        <dbReference type="ARBA" id="ARBA00023242"/>
    </source>
</evidence>
<accession>A0A1B7YIB9</accession>
<dbReference type="Pfam" id="PF04082">
    <property type="entry name" value="Fungal_trans"/>
    <property type="match status" value="1"/>
</dbReference>
<comment type="caution">
    <text evidence="9">The sequence shown here is derived from an EMBL/GenBank/DDBJ whole genome shotgun (WGS) entry which is preliminary data.</text>
</comment>
<dbReference type="Pfam" id="PF00172">
    <property type="entry name" value="Zn_clus"/>
    <property type="match status" value="1"/>
</dbReference>
<proteinExistence type="predicted"/>
<evidence type="ECO:0000256" key="2">
    <source>
        <dbReference type="ARBA" id="ARBA00022833"/>
    </source>
</evidence>
<evidence type="ECO:0000256" key="3">
    <source>
        <dbReference type="ARBA" id="ARBA00023015"/>
    </source>
</evidence>
<keyword evidence="3" id="KW-0805">Transcription regulation</keyword>
<gene>
    <name evidence="9" type="ORF">CH63R_03854</name>
</gene>
<evidence type="ECO:0000313" key="10">
    <source>
        <dbReference type="Proteomes" id="UP000092177"/>
    </source>
</evidence>
<dbReference type="GO" id="GO:0008270">
    <property type="term" value="F:zinc ion binding"/>
    <property type="evidence" value="ECO:0007669"/>
    <property type="project" value="InterPro"/>
</dbReference>
<dbReference type="Proteomes" id="UP000092177">
    <property type="component" value="Chromosome 3"/>
</dbReference>
<dbReference type="CDD" id="cd12148">
    <property type="entry name" value="fungal_TF_MHR"/>
    <property type="match status" value="1"/>
</dbReference>
<evidence type="ECO:0000256" key="1">
    <source>
        <dbReference type="ARBA" id="ARBA00022723"/>
    </source>
</evidence>
<name>A0A1B7YIB9_COLHI</name>
<dbReference type="SMART" id="SM00906">
    <property type="entry name" value="Fungal_trans"/>
    <property type="match status" value="1"/>
</dbReference>
<dbReference type="InterPro" id="IPR007219">
    <property type="entry name" value="XnlR_reg_dom"/>
</dbReference>
<keyword evidence="10" id="KW-1185">Reference proteome</keyword>
<dbReference type="InterPro" id="IPR001138">
    <property type="entry name" value="Zn2Cys6_DnaBD"/>
</dbReference>
<keyword evidence="2" id="KW-0862">Zinc</keyword>
<dbReference type="AlphaFoldDB" id="A0A1B7YIB9"/>
<keyword evidence="4" id="KW-0238">DNA-binding</keyword>
<dbReference type="PANTHER" id="PTHR47171">
    <property type="entry name" value="FARA-RELATED"/>
    <property type="match status" value="1"/>
</dbReference>
<evidence type="ECO:0000256" key="4">
    <source>
        <dbReference type="ARBA" id="ARBA00023125"/>
    </source>
</evidence>
<dbReference type="GO" id="GO:0000981">
    <property type="term" value="F:DNA-binding transcription factor activity, RNA polymerase II-specific"/>
    <property type="evidence" value="ECO:0007669"/>
    <property type="project" value="InterPro"/>
</dbReference>
<dbReference type="OrthoDB" id="4236860at2759"/>
<dbReference type="PROSITE" id="PS50048">
    <property type="entry name" value="ZN2_CY6_FUNGAL_2"/>
    <property type="match status" value="1"/>
</dbReference>
<keyword evidence="6" id="KW-0539">Nucleus</keyword>
<evidence type="ECO:0000256" key="7">
    <source>
        <dbReference type="SAM" id="MobiDB-lite"/>
    </source>
</evidence>
<dbReference type="PROSITE" id="PS00463">
    <property type="entry name" value="ZN2_CY6_FUNGAL_1"/>
    <property type="match status" value="1"/>
</dbReference>
<dbReference type="EMBL" id="LTAN01000003">
    <property type="protein sequence ID" value="OBR11558.1"/>
    <property type="molecule type" value="Genomic_DNA"/>
</dbReference>
<keyword evidence="1" id="KW-0479">Metal-binding</keyword>
<evidence type="ECO:0000256" key="5">
    <source>
        <dbReference type="ARBA" id="ARBA00023163"/>
    </source>
</evidence>
<dbReference type="SUPFAM" id="SSF57701">
    <property type="entry name" value="Zn2/Cys6 DNA-binding domain"/>
    <property type="match status" value="1"/>
</dbReference>
<keyword evidence="5" id="KW-0804">Transcription</keyword>